<dbReference type="GO" id="GO:0016853">
    <property type="term" value="F:isomerase activity"/>
    <property type="evidence" value="ECO:0007669"/>
    <property type="project" value="UniProtKB-KW"/>
</dbReference>
<organism evidence="5 6">
    <name type="scientific">Candidatus Rhodoluna planktonica</name>
    <dbReference type="NCBI Taxonomy" id="535712"/>
    <lineage>
        <taxon>Bacteria</taxon>
        <taxon>Bacillati</taxon>
        <taxon>Actinomycetota</taxon>
        <taxon>Actinomycetes</taxon>
        <taxon>Micrococcales</taxon>
        <taxon>Microbacteriaceae</taxon>
        <taxon>Luna cluster</taxon>
        <taxon>Luna-1 subcluster</taxon>
        <taxon>Rhodoluna</taxon>
    </lineage>
</organism>
<evidence type="ECO:0000259" key="4">
    <source>
        <dbReference type="Pfam" id="PF10370"/>
    </source>
</evidence>
<gene>
    <name evidence="5" type="ORF">A4Z71_05105</name>
</gene>
<evidence type="ECO:0000256" key="2">
    <source>
        <dbReference type="ARBA" id="ARBA00022723"/>
    </source>
</evidence>
<dbReference type="OrthoDB" id="9805307at2"/>
<accession>A0A1D9DZU5</accession>
<dbReference type="PANTHER" id="PTHR42796">
    <property type="entry name" value="FUMARYLACETOACETATE HYDROLASE DOMAIN-CONTAINING PROTEIN 2A-RELATED"/>
    <property type="match status" value="1"/>
</dbReference>
<keyword evidence="6" id="KW-1185">Reference proteome</keyword>
<sequence>MRIVRFLLDGQSSYGLLTGNEIEALAGNPMNGISKTGRKQLIGDSRLLAPVQPSKVVCIGMNYSQHAAELGLDLPEEPTVFLKAPSAIVGPGASIVVPKQTKRVELEVELVVVIGKEARRVRKDEADDYIFGYTIANDVTARDLQFEDQQWARSKSFDSFCPIGPWIETDWQPQNQRLESRVDGSVRQADTIDRMIHSVPEIVAYVSENMTLLPGDVILTGTPAGISEIRSGELVECQIDGLGTLLNQVS</sequence>
<proteinExistence type="inferred from homology"/>
<comment type="similarity">
    <text evidence="1">Belongs to the FAH family.</text>
</comment>
<dbReference type="FunFam" id="3.90.850.10:FF:000002">
    <property type="entry name" value="2-hydroxyhepta-2,4-diene-1,7-dioate isomerase"/>
    <property type="match status" value="1"/>
</dbReference>
<dbReference type="InterPro" id="IPR018833">
    <property type="entry name" value="Rv2993c-like_N"/>
</dbReference>
<dbReference type="STRING" id="535712.A4Z71_05105"/>
<dbReference type="GO" id="GO:0046872">
    <property type="term" value="F:metal ion binding"/>
    <property type="evidence" value="ECO:0007669"/>
    <property type="project" value="UniProtKB-KW"/>
</dbReference>
<name>A0A1D9DZU5_9MICO</name>
<evidence type="ECO:0000259" key="3">
    <source>
        <dbReference type="Pfam" id="PF01557"/>
    </source>
</evidence>
<dbReference type="Gene3D" id="3.90.850.10">
    <property type="entry name" value="Fumarylacetoacetase-like, C-terminal domain"/>
    <property type="match status" value="1"/>
</dbReference>
<protein>
    <submittedName>
        <fullName evidence="5">2-hydroxyhepta-2,4-diene-1,7-dioate isomerase</fullName>
    </submittedName>
</protein>
<keyword evidence="2" id="KW-0479">Metal-binding</keyword>
<dbReference type="Gene3D" id="2.30.30.370">
    <property type="entry name" value="FAH"/>
    <property type="match status" value="1"/>
</dbReference>
<dbReference type="KEGG" id="rpla:A4Z71_05105"/>
<dbReference type="RefSeq" id="WP_070954841.1">
    <property type="nucleotide sequence ID" value="NZ_CP015208.1"/>
</dbReference>
<dbReference type="AlphaFoldDB" id="A0A1D9DZU5"/>
<dbReference type="InterPro" id="IPR011234">
    <property type="entry name" value="Fumarylacetoacetase-like_C"/>
</dbReference>
<dbReference type="SUPFAM" id="SSF56529">
    <property type="entry name" value="FAH"/>
    <property type="match status" value="1"/>
</dbReference>
<evidence type="ECO:0000256" key="1">
    <source>
        <dbReference type="ARBA" id="ARBA00010211"/>
    </source>
</evidence>
<dbReference type="InterPro" id="IPR051121">
    <property type="entry name" value="FAH"/>
</dbReference>
<dbReference type="Proteomes" id="UP000243784">
    <property type="component" value="Chromosome"/>
</dbReference>
<feature type="domain" description="Rv2993c-like N-terminal" evidence="4">
    <location>
        <begin position="1"/>
        <end position="50"/>
    </location>
</feature>
<dbReference type="Pfam" id="PF01557">
    <property type="entry name" value="FAA_hydrolase"/>
    <property type="match status" value="1"/>
</dbReference>
<dbReference type="EMBL" id="CP015208">
    <property type="protein sequence ID" value="AOY56335.1"/>
    <property type="molecule type" value="Genomic_DNA"/>
</dbReference>
<dbReference type="PANTHER" id="PTHR42796:SF4">
    <property type="entry name" value="FUMARYLACETOACETATE HYDROLASE DOMAIN-CONTAINING PROTEIN 2A"/>
    <property type="match status" value="1"/>
</dbReference>
<dbReference type="InterPro" id="IPR036663">
    <property type="entry name" value="Fumarylacetoacetase_C_sf"/>
</dbReference>
<dbReference type="GO" id="GO:0019752">
    <property type="term" value="P:carboxylic acid metabolic process"/>
    <property type="evidence" value="ECO:0007669"/>
    <property type="project" value="UniProtKB-ARBA"/>
</dbReference>
<evidence type="ECO:0000313" key="5">
    <source>
        <dbReference type="EMBL" id="AOY56335.1"/>
    </source>
</evidence>
<keyword evidence="5" id="KW-0413">Isomerase</keyword>
<evidence type="ECO:0000313" key="6">
    <source>
        <dbReference type="Proteomes" id="UP000243784"/>
    </source>
</evidence>
<feature type="domain" description="Fumarylacetoacetase-like C-terminal" evidence="3">
    <location>
        <begin position="55"/>
        <end position="249"/>
    </location>
</feature>
<reference evidence="5 6" key="1">
    <citation type="journal article" date="2016" name="Biochim. Biophys. Acta">
        <title>Photochemical characterization of actinorhodopsin and its functional existence in the natural host.</title>
        <authorList>
            <person name="Nakamura S."/>
            <person name="Kikukawa T."/>
            <person name="Tamogami J."/>
            <person name="Kamiya M."/>
            <person name="Aizawa T."/>
            <person name="Hahn M.W."/>
            <person name="Ihara K."/>
            <person name="Kamo N."/>
            <person name="Demura M."/>
        </authorList>
    </citation>
    <scope>NUCLEOTIDE SEQUENCE [LARGE SCALE GENOMIC DNA]</scope>
    <source>
        <strain evidence="5 6">MWH-Dar1</strain>
    </source>
</reference>
<dbReference type="Pfam" id="PF10370">
    <property type="entry name" value="Rv2993c-like_N"/>
    <property type="match status" value="1"/>
</dbReference>